<dbReference type="AlphaFoldDB" id="A0A918YQZ3"/>
<keyword evidence="3" id="KW-1185">Reference proteome</keyword>
<comment type="caution">
    <text evidence="2">The sequence shown here is derived from an EMBL/GenBank/DDBJ whole genome shotgun (WGS) entry which is preliminary data.</text>
</comment>
<gene>
    <name evidence="2" type="ORF">GCM10010339_76080</name>
</gene>
<dbReference type="EMBL" id="BMVG01000034">
    <property type="protein sequence ID" value="GHE12526.1"/>
    <property type="molecule type" value="Genomic_DNA"/>
</dbReference>
<sequence>MFEFFLGPVTLCAPGSTNGTDDREGLPPDWHEVIGTAGDQFRDAFTRTCLYLVLGAADVSEALTDGGTRSDDTVVIGTEYGNTAALARLQRHAAEKGKLLSAQYFPNATSSSASAFVNLRIGATGRNMTINAGVLTPVVALWQALSALERGRSDVSRLLVGDVYAPEAVADARLDTPDAPCRDGVAHAFLRTGTDLTAEFDFGAADTPRPSPRPGTRPGLMRTVCKAVAHGTDAGDAAPVAFAERNSAFVTRAFLDLVHTLEPAERAVLECHAPDGRHATVTVTRRHANSTDRESQ</sequence>
<dbReference type="RefSeq" id="WP_189958164.1">
    <property type="nucleotide sequence ID" value="NZ_BMVG01000034.1"/>
</dbReference>
<reference evidence="2" key="1">
    <citation type="journal article" date="2014" name="Int. J. Syst. Evol. Microbiol.">
        <title>Complete genome sequence of Corynebacterium casei LMG S-19264T (=DSM 44701T), isolated from a smear-ripened cheese.</title>
        <authorList>
            <consortium name="US DOE Joint Genome Institute (JGI-PGF)"/>
            <person name="Walter F."/>
            <person name="Albersmeier A."/>
            <person name="Kalinowski J."/>
            <person name="Ruckert C."/>
        </authorList>
    </citation>
    <scope>NUCLEOTIDE SEQUENCE</scope>
    <source>
        <strain evidence="2">JCM 4714</strain>
    </source>
</reference>
<dbReference type="GO" id="GO:0016747">
    <property type="term" value="F:acyltransferase activity, transferring groups other than amino-acyl groups"/>
    <property type="evidence" value="ECO:0007669"/>
    <property type="project" value="UniProtKB-ARBA"/>
</dbReference>
<dbReference type="Proteomes" id="UP000655443">
    <property type="component" value="Unassembled WGS sequence"/>
</dbReference>
<proteinExistence type="predicted"/>
<reference evidence="2" key="2">
    <citation type="submission" date="2020-09" db="EMBL/GenBank/DDBJ databases">
        <authorList>
            <person name="Sun Q."/>
            <person name="Ohkuma M."/>
        </authorList>
    </citation>
    <scope>NUCLEOTIDE SEQUENCE</scope>
    <source>
        <strain evidence="2">JCM 4714</strain>
    </source>
</reference>
<name>A0A918YQZ3_9ACTN</name>
<evidence type="ECO:0000259" key="1">
    <source>
        <dbReference type="Pfam" id="PF00109"/>
    </source>
</evidence>
<accession>A0A918YQZ3</accession>
<dbReference type="SUPFAM" id="SSF53901">
    <property type="entry name" value="Thiolase-like"/>
    <property type="match status" value="1"/>
</dbReference>
<protein>
    <recommendedName>
        <fullName evidence="1">Beta-ketoacyl synthase-like N-terminal domain-containing protein</fullName>
    </recommendedName>
</protein>
<dbReference type="InterPro" id="IPR016039">
    <property type="entry name" value="Thiolase-like"/>
</dbReference>
<organism evidence="2 3">
    <name type="scientific">Streptomyces alanosinicus</name>
    <dbReference type="NCBI Taxonomy" id="68171"/>
    <lineage>
        <taxon>Bacteria</taxon>
        <taxon>Bacillati</taxon>
        <taxon>Actinomycetota</taxon>
        <taxon>Actinomycetes</taxon>
        <taxon>Kitasatosporales</taxon>
        <taxon>Streptomycetaceae</taxon>
        <taxon>Streptomyces</taxon>
    </lineage>
</organism>
<feature type="domain" description="Beta-ketoacyl synthase-like N-terminal" evidence="1">
    <location>
        <begin position="58"/>
        <end position="155"/>
    </location>
</feature>
<dbReference type="Gene3D" id="3.40.47.10">
    <property type="match status" value="1"/>
</dbReference>
<evidence type="ECO:0000313" key="3">
    <source>
        <dbReference type="Proteomes" id="UP000655443"/>
    </source>
</evidence>
<dbReference type="Pfam" id="PF00109">
    <property type="entry name" value="ketoacyl-synt"/>
    <property type="match status" value="1"/>
</dbReference>
<dbReference type="InterPro" id="IPR014030">
    <property type="entry name" value="Ketoacyl_synth_N"/>
</dbReference>
<evidence type="ECO:0000313" key="2">
    <source>
        <dbReference type="EMBL" id="GHE12526.1"/>
    </source>
</evidence>